<name>A0AAE0NJS0_9PEZI</name>
<dbReference type="EMBL" id="JAULSN010000001">
    <property type="protein sequence ID" value="KAK3382833.1"/>
    <property type="molecule type" value="Genomic_DNA"/>
</dbReference>
<accession>A0AAE0NJS0</accession>
<sequence>MDRVATPRPLTVSSERCSQVANILFPIRKSRAISRFLSRGEFSPQAQLPYLSGQGMCTKYSTEFVNQSGYSDALLVRSRYPPRVEFRLRLPLLLLLPEKTCWAPGCRVSRLFPSDCHGLLTGSISVSRSLLPPSAGPLASLPPLSVFLDSLSDFAYYSTYRTCLVRTYHGSIAKTGVCVQFKRVPPAPAVCSYHVTSHRVSGGFDLARRGA</sequence>
<gene>
    <name evidence="1" type="ORF">B0T24DRAFT_602684</name>
</gene>
<dbReference type="AlphaFoldDB" id="A0AAE0NJS0"/>
<organism evidence="1 2">
    <name type="scientific">Lasiosphaeria ovina</name>
    <dbReference type="NCBI Taxonomy" id="92902"/>
    <lineage>
        <taxon>Eukaryota</taxon>
        <taxon>Fungi</taxon>
        <taxon>Dikarya</taxon>
        <taxon>Ascomycota</taxon>
        <taxon>Pezizomycotina</taxon>
        <taxon>Sordariomycetes</taxon>
        <taxon>Sordariomycetidae</taxon>
        <taxon>Sordariales</taxon>
        <taxon>Lasiosphaeriaceae</taxon>
        <taxon>Lasiosphaeria</taxon>
    </lineage>
</organism>
<reference evidence="1" key="2">
    <citation type="submission" date="2023-06" db="EMBL/GenBank/DDBJ databases">
        <authorList>
            <consortium name="Lawrence Berkeley National Laboratory"/>
            <person name="Haridas S."/>
            <person name="Hensen N."/>
            <person name="Bonometti L."/>
            <person name="Westerberg I."/>
            <person name="Brannstrom I.O."/>
            <person name="Guillou S."/>
            <person name="Cros-Aarteil S."/>
            <person name="Calhoun S."/>
            <person name="Kuo A."/>
            <person name="Mondo S."/>
            <person name="Pangilinan J."/>
            <person name="Riley R."/>
            <person name="Labutti K."/>
            <person name="Andreopoulos B."/>
            <person name="Lipzen A."/>
            <person name="Chen C."/>
            <person name="Yanf M."/>
            <person name="Daum C."/>
            <person name="Ng V."/>
            <person name="Clum A."/>
            <person name="Steindorff A."/>
            <person name="Ohm R."/>
            <person name="Martin F."/>
            <person name="Silar P."/>
            <person name="Natvig D."/>
            <person name="Lalanne C."/>
            <person name="Gautier V."/>
            <person name="Ament-Velasquez S.L."/>
            <person name="Kruys A."/>
            <person name="Hutchinson M.I."/>
            <person name="Powell A.J."/>
            <person name="Barry K."/>
            <person name="Miller A.N."/>
            <person name="Grigoriev I.V."/>
            <person name="Debuchy R."/>
            <person name="Gladieux P."/>
            <person name="Thoren M.H."/>
            <person name="Johannesson H."/>
        </authorList>
    </citation>
    <scope>NUCLEOTIDE SEQUENCE</scope>
    <source>
        <strain evidence="1">CBS 958.72</strain>
    </source>
</reference>
<reference evidence="1" key="1">
    <citation type="journal article" date="2023" name="Mol. Phylogenet. Evol.">
        <title>Genome-scale phylogeny and comparative genomics of the fungal order Sordariales.</title>
        <authorList>
            <person name="Hensen N."/>
            <person name="Bonometti L."/>
            <person name="Westerberg I."/>
            <person name="Brannstrom I.O."/>
            <person name="Guillou S."/>
            <person name="Cros-Aarteil S."/>
            <person name="Calhoun S."/>
            <person name="Haridas S."/>
            <person name="Kuo A."/>
            <person name="Mondo S."/>
            <person name="Pangilinan J."/>
            <person name="Riley R."/>
            <person name="LaButti K."/>
            <person name="Andreopoulos B."/>
            <person name="Lipzen A."/>
            <person name="Chen C."/>
            <person name="Yan M."/>
            <person name="Daum C."/>
            <person name="Ng V."/>
            <person name="Clum A."/>
            <person name="Steindorff A."/>
            <person name="Ohm R.A."/>
            <person name="Martin F."/>
            <person name="Silar P."/>
            <person name="Natvig D.O."/>
            <person name="Lalanne C."/>
            <person name="Gautier V."/>
            <person name="Ament-Velasquez S.L."/>
            <person name="Kruys A."/>
            <person name="Hutchinson M.I."/>
            <person name="Powell A.J."/>
            <person name="Barry K."/>
            <person name="Miller A.N."/>
            <person name="Grigoriev I.V."/>
            <person name="Debuchy R."/>
            <person name="Gladieux P."/>
            <person name="Hiltunen Thoren M."/>
            <person name="Johannesson H."/>
        </authorList>
    </citation>
    <scope>NUCLEOTIDE SEQUENCE</scope>
    <source>
        <strain evidence="1">CBS 958.72</strain>
    </source>
</reference>
<proteinExistence type="predicted"/>
<evidence type="ECO:0000313" key="1">
    <source>
        <dbReference type="EMBL" id="KAK3382833.1"/>
    </source>
</evidence>
<keyword evidence="2" id="KW-1185">Reference proteome</keyword>
<comment type="caution">
    <text evidence="1">The sequence shown here is derived from an EMBL/GenBank/DDBJ whole genome shotgun (WGS) entry which is preliminary data.</text>
</comment>
<protein>
    <submittedName>
        <fullName evidence="1">Uncharacterized protein</fullName>
    </submittedName>
</protein>
<evidence type="ECO:0000313" key="2">
    <source>
        <dbReference type="Proteomes" id="UP001287356"/>
    </source>
</evidence>
<dbReference type="Proteomes" id="UP001287356">
    <property type="component" value="Unassembled WGS sequence"/>
</dbReference>